<gene>
    <name evidence="2" type="ORF">AVDCRST_MAG26-2654</name>
</gene>
<dbReference type="Gene3D" id="3.40.630.30">
    <property type="match status" value="1"/>
</dbReference>
<proteinExistence type="predicted"/>
<dbReference type="InterPro" id="IPR051531">
    <property type="entry name" value="N-acetyltransferase"/>
</dbReference>
<dbReference type="GO" id="GO:0016747">
    <property type="term" value="F:acyltransferase activity, transferring groups other than amino-acyl groups"/>
    <property type="evidence" value="ECO:0007669"/>
    <property type="project" value="InterPro"/>
</dbReference>
<organism evidence="2">
    <name type="scientific">uncultured Chloroflexia bacterium</name>
    <dbReference type="NCBI Taxonomy" id="1672391"/>
    <lineage>
        <taxon>Bacteria</taxon>
        <taxon>Bacillati</taxon>
        <taxon>Chloroflexota</taxon>
        <taxon>Chloroflexia</taxon>
        <taxon>environmental samples</taxon>
    </lineage>
</organism>
<feature type="domain" description="N-acetyltransferase" evidence="1">
    <location>
        <begin position="1"/>
        <end position="170"/>
    </location>
</feature>
<dbReference type="PANTHER" id="PTHR43792:SF1">
    <property type="entry name" value="N-ACETYLTRANSFERASE DOMAIN-CONTAINING PROTEIN"/>
    <property type="match status" value="1"/>
</dbReference>
<protein>
    <recommendedName>
        <fullName evidence="1">N-acetyltransferase domain-containing protein</fullName>
    </recommendedName>
</protein>
<dbReference type="PANTHER" id="PTHR43792">
    <property type="entry name" value="GNAT FAMILY, PUTATIVE (AFU_ORTHOLOGUE AFUA_3G00765)-RELATED-RELATED"/>
    <property type="match status" value="1"/>
</dbReference>
<dbReference type="InterPro" id="IPR016181">
    <property type="entry name" value="Acyl_CoA_acyltransferase"/>
</dbReference>
<dbReference type="Pfam" id="PF13302">
    <property type="entry name" value="Acetyltransf_3"/>
    <property type="match status" value="1"/>
</dbReference>
<dbReference type="InterPro" id="IPR000182">
    <property type="entry name" value="GNAT_dom"/>
</dbReference>
<accession>A0A6J4J2L1</accession>
<dbReference type="PROSITE" id="PS51186">
    <property type="entry name" value="GNAT"/>
    <property type="match status" value="1"/>
</dbReference>
<dbReference type="SUPFAM" id="SSF55729">
    <property type="entry name" value="Acyl-CoA N-acyltransferases (Nat)"/>
    <property type="match status" value="1"/>
</dbReference>
<sequence length="183" mass="21653">MEITTDRLVLRECREDDWRPALAYQSHPEYLRYYPWGDRAEQGAREFVRTLIGWQHEQPRTRFQLVLELRDGGEVIGNCGIRRRASGQHEAELGYELAPWHWRRGYATEAARAMLRFGFRELKLHRVFSQCVADNTASARVLERIGMQPEGRLRENEWFKGRYWDTLLYAILDREWEAQPGGG</sequence>
<reference evidence="2" key="1">
    <citation type="submission" date="2020-02" db="EMBL/GenBank/DDBJ databases">
        <authorList>
            <person name="Meier V. D."/>
        </authorList>
    </citation>
    <scope>NUCLEOTIDE SEQUENCE</scope>
    <source>
        <strain evidence="2">AVDCRST_MAG26</strain>
    </source>
</reference>
<dbReference type="EMBL" id="CADCTK010000614">
    <property type="protein sequence ID" value="CAA9267700.1"/>
    <property type="molecule type" value="Genomic_DNA"/>
</dbReference>
<evidence type="ECO:0000313" key="2">
    <source>
        <dbReference type="EMBL" id="CAA9267700.1"/>
    </source>
</evidence>
<evidence type="ECO:0000259" key="1">
    <source>
        <dbReference type="PROSITE" id="PS51186"/>
    </source>
</evidence>
<name>A0A6J4J2L1_9CHLR</name>
<dbReference type="AlphaFoldDB" id="A0A6J4J2L1"/>